<dbReference type="SUPFAM" id="SSF56281">
    <property type="entry name" value="Metallo-hydrolase/oxidoreductase"/>
    <property type="match status" value="1"/>
</dbReference>
<accession>A0ABQ2F309</accession>
<dbReference type="EMBL" id="BMPP01000038">
    <property type="protein sequence ID" value="GGK43326.1"/>
    <property type="molecule type" value="Genomic_DNA"/>
</dbReference>
<organism evidence="2 3">
    <name type="scientific">Deinococcus malanensis</name>
    <dbReference type="NCBI Taxonomy" id="1706855"/>
    <lineage>
        <taxon>Bacteria</taxon>
        <taxon>Thermotogati</taxon>
        <taxon>Deinococcota</taxon>
        <taxon>Deinococci</taxon>
        <taxon>Deinococcales</taxon>
        <taxon>Deinococcaceae</taxon>
        <taxon>Deinococcus</taxon>
    </lineage>
</organism>
<proteinExistence type="predicted"/>
<sequence length="239" mass="26293">MIESTFSRLSGDVFALAVWDDSWQSYNNCYLLIRDDQVVLIDTGKAEHFGHLQAALAMVGKGEDDVTTLIATHGHADHIGSAYRFSRARKYIHPNDVPMLTAEAREVFTGSLPDHGDVQGLTCWLWGDHTPGSCVLYDPVSRVTFAGDPICFFGEALPHGELVDEAPELRDAFASFIAQGAMWHDPRVQPERFQQGAVYLSRLDMSHFATGHGVVLLGNLQVFFGTLVEAIVGSAQEQT</sequence>
<dbReference type="InterPro" id="IPR050855">
    <property type="entry name" value="NDM-1-like"/>
</dbReference>
<dbReference type="InterPro" id="IPR036866">
    <property type="entry name" value="RibonucZ/Hydroxyglut_hydro"/>
</dbReference>
<protein>
    <recommendedName>
        <fullName evidence="1">Metallo-beta-lactamase domain-containing protein</fullName>
    </recommendedName>
</protein>
<reference evidence="3" key="1">
    <citation type="journal article" date="2019" name="Int. J. Syst. Evol. Microbiol.">
        <title>The Global Catalogue of Microorganisms (GCM) 10K type strain sequencing project: providing services to taxonomists for standard genome sequencing and annotation.</title>
        <authorList>
            <consortium name="The Broad Institute Genomics Platform"/>
            <consortium name="The Broad Institute Genome Sequencing Center for Infectious Disease"/>
            <person name="Wu L."/>
            <person name="Ma J."/>
        </authorList>
    </citation>
    <scope>NUCLEOTIDE SEQUENCE [LARGE SCALE GENOMIC DNA]</scope>
    <source>
        <strain evidence="3">JCM 30331</strain>
    </source>
</reference>
<evidence type="ECO:0000259" key="1">
    <source>
        <dbReference type="SMART" id="SM00849"/>
    </source>
</evidence>
<name>A0ABQ2F309_9DEIO</name>
<evidence type="ECO:0000313" key="3">
    <source>
        <dbReference type="Proteomes" id="UP000647587"/>
    </source>
</evidence>
<dbReference type="Gene3D" id="3.60.15.10">
    <property type="entry name" value="Ribonuclease Z/Hydroxyacylglutathione hydrolase-like"/>
    <property type="match status" value="1"/>
</dbReference>
<gene>
    <name evidence="2" type="ORF">GCM10008955_41360</name>
</gene>
<dbReference type="PANTHER" id="PTHR42951">
    <property type="entry name" value="METALLO-BETA-LACTAMASE DOMAIN-CONTAINING"/>
    <property type="match status" value="1"/>
</dbReference>
<dbReference type="Proteomes" id="UP000647587">
    <property type="component" value="Unassembled WGS sequence"/>
</dbReference>
<dbReference type="SMART" id="SM00849">
    <property type="entry name" value="Lactamase_B"/>
    <property type="match status" value="1"/>
</dbReference>
<feature type="domain" description="Metallo-beta-lactamase" evidence="1">
    <location>
        <begin position="26"/>
        <end position="212"/>
    </location>
</feature>
<dbReference type="InterPro" id="IPR001279">
    <property type="entry name" value="Metallo-B-lactamas"/>
</dbReference>
<dbReference type="Pfam" id="PF00753">
    <property type="entry name" value="Lactamase_B"/>
    <property type="match status" value="1"/>
</dbReference>
<evidence type="ECO:0000313" key="2">
    <source>
        <dbReference type="EMBL" id="GGK43326.1"/>
    </source>
</evidence>
<dbReference type="RefSeq" id="WP_189012188.1">
    <property type="nucleotide sequence ID" value="NZ_BMPP01000038.1"/>
</dbReference>
<keyword evidence="3" id="KW-1185">Reference proteome</keyword>
<comment type="caution">
    <text evidence="2">The sequence shown here is derived from an EMBL/GenBank/DDBJ whole genome shotgun (WGS) entry which is preliminary data.</text>
</comment>